<comment type="caution">
    <text evidence="2">The sequence shown here is derived from an EMBL/GenBank/DDBJ whole genome shotgun (WGS) entry which is preliminary data.</text>
</comment>
<keyword evidence="3" id="KW-1185">Reference proteome</keyword>
<dbReference type="AlphaFoldDB" id="A0A0E9NQK5"/>
<feature type="region of interest" description="Disordered" evidence="1">
    <location>
        <begin position="64"/>
        <end position="106"/>
    </location>
</feature>
<evidence type="ECO:0000256" key="1">
    <source>
        <dbReference type="SAM" id="MobiDB-lite"/>
    </source>
</evidence>
<evidence type="ECO:0000313" key="2">
    <source>
        <dbReference type="EMBL" id="GAO52162.1"/>
    </source>
</evidence>
<reference evidence="2 3" key="1">
    <citation type="journal article" date="2011" name="J. Gen. Appl. Microbiol.">
        <title>Draft genome sequencing of the enigmatic yeast Saitoella complicata.</title>
        <authorList>
            <person name="Nishida H."/>
            <person name="Hamamoto M."/>
            <person name="Sugiyama J."/>
        </authorList>
    </citation>
    <scope>NUCLEOTIDE SEQUENCE [LARGE SCALE GENOMIC DNA]</scope>
    <source>
        <strain evidence="2 3">NRRL Y-17804</strain>
    </source>
</reference>
<gene>
    <name evidence="2" type="ORF">G7K_6246-t1</name>
</gene>
<reference evidence="2 3" key="2">
    <citation type="journal article" date="2014" name="J. Gen. Appl. Microbiol.">
        <title>The early diverging ascomycetous budding yeast Saitoella complicata has three histone deacetylases belonging to the Clr6, Hos2, and Rpd3 lineages.</title>
        <authorList>
            <person name="Nishida H."/>
            <person name="Matsumoto T."/>
            <person name="Kondo S."/>
            <person name="Hamamoto M."/>
            <person name="Yoshikawa H."/>
        </authorList>
    </citation>
    <scope>NUCLEOTIDE SEQUENCE [LARGE SCALE GENOMIC DNA]</scope>
    <source>
        <strain evidence="2 3">NRRL Y-17804</strain>
    </source>
</reference>
<proteinExistence type="predicted"/>
<feature type="compositionally biased region" description="Basic and acidic residues" evidence="1">
    <location>
        <begin position="82"/>
        <end position="105"/>
    </location>
</feature>
<dbReference type="EMBL" id="BACD03000061">
    <property type="protein sequence ID" value="GAO52162.1"/>
    <property type="molecule type" value="Genomic_DNA"/>
</dbReference>
<evidence type="ECO:0000313" key="3">
    <source>
        <dbReference type="Proteomes" id="UP000033140"/>
    </source>
</evidence>
<dbReference type="Proteomes" id="UP000033140">
    <property type="component" value="Unassembled WGS sequence"/>
</dbReference>
<organism evidence="2 3">
    <name type="scientific">Saitoella complicata (strain BCRC 22490 / CBS 7301 / JCM 7358 / NBRC 10748 / NRRL Y-17804)</name>
    <dbReference type="NCBI Taxonomy" id="698492"/>
    <lineage>
        <taxon>Eukaryota</taxon>
        <taxon>Fungi</taxon>
        <taxon>Dikarya</taxon>
        <taxon>Ascomycota</taxon>
        <taxon>Taphrinomycotina</taxon>
        <taxon>Taphrinomycotina incertae sedis</taxon>
        <taxon>Saitoella</taxon>
    </lineage>
</organism>
<protein>
    <submittedName>
        <fullName evidence="2">Uncharacterized protein</fullName>
    </submittedName>
</protein>
<reference evidence="2 3" key="3">
    <citation type="journal article" date="2015" name="Genome Announc.">
        <title>Draft Genome Sequence of the Archiascomycetous Yeast Saitoella complicata.</title>
        <authorList>
            <person name="Yamauchi K."/>
            <person name="Kondo S."/>
            <person name="Hamamoto M."/>
            <person name="Takahashi Y."/>
            <person name="Ogura Y."/>
            <person name="Hayashi T."/>
            <person name="Nishida H."/>
        </authorList>
    </citation>
    <scope>NUCLEOTIDE SEQUENCE [LARGE SCALE GENOMIC DNA]</scope>
    <source>
        <strain evidence="2 3">NRRL Y-17804</strain>
    </source>
</reference>
<accession>A0A0E9NQK5</accession>
<sequence length="137" mass="15948">MGKQLPRQADQGQVTVGKLVREAVQSVRAHVSAIGSCKRHKRQRVVEHASTNKTSMPRCKRQTLLPHRRREPQNRPPNQTHRTYEAEKAARKAERKARAAEEAQKQYRQAIGETSYHCMSFNLNRSNGREIRDRYYI</sequence>
<name>A0A0E9NQK5_SAICN</name>